<dbReference type="RefSeq" id="WP_100866636.1">
    <property type="nucleotide sequence ID" value="NZ_PHUF01000003.1"/>
</dbReference>
<evidence type="ECO:0000313" key="2">
    <source>
        <dbReference type="Proteomes" id="UP000232587"/>
    </source>
</evidence>
<proteinExistence type="predicted"/>
<reference evidence="1 2" key="1">
    <citation type="submission" date="2017-11" db="EMBL/GenBank/DDBJ databases">
        <title>Genomic Encyclopedia of Type Strains, Phase III (KMG-III): the genomes of soil and plant-associated and newly described type strains.</title>
        <authorList>
            <person name="Whitman W."/>
        </authorList>
    </citation>
    <scope>NUCLEOTIDE SEQUENCE [LARGE SCALE GENOMIC DNA]</scope>
    <source>
        <strain evidence="1 2">CGMCC 1.12274</strain>
    </source>
</reference>
<dbReference type="OrthoDB" id="122670at2"/>
<dbReference type="EMBL" id="PHUF01000003">
    <property type="protein sequence ID" value="PKB19124.1"/>
    <property type="molecule type" value="Genomic_DNA"/>
</dbReference>
<dbReference type="AlphaFoldDB" id="A0A2N0HJK1"/>
<name>A0A2N0HJK1_9SPHN</name>
<gene>
    <name evidence="1" type="ORF">B0I00_1353</name>
</gene>
<evidence type="ECO:0000313" key="1">
    <source>
        <dbReference type="EMBL" id="PKB19124.1"/>
    </source>
</evidence>
<comment type="caution">
    <text evidence="1">The sequence shown here is derived from an EMBL/GenBank/DDBJ whole genome shotgun (WGS) entry which is preliminary data.</text>
</comment>
<dbReference type="Proteomes" id="UP000232587">
    <property type="component" value="Unassembled WGS sequence"/>
</dbReference>
<accession>A0A2N0HJK1</accession>
<keyword evidence="2" id="KW-1185">Reference proteome</keyword>
<dbReference type="InterPro" id="IPR025427">
    <property type="entry name" value="DUF4160"/>
</dbReference>
<dbReference type="Pfam" id="PF13711">
    <property type="entry name" value="DUF4160"/>
    <property type="match status" value="1"/>
</dbReference>
<organism evidence="1 2">
    <name type="scientific">Novosphingobium kunmingense</name>
    <dbReference type="NCBI Taxonomy" id="1211806"/>
    <lineage>
        <taxon>Bacteria</taxon>
        <taxon>Pseudomonadati</taxon>
        <taxon>Pseudomonadota</taxon>
        <taxon>Alphaproteobacteria</taxon>
        <taxon>Sphingomonadales</taxon>
        <taxon>Sphingomonadaceae</taxon>
        <taxon>Novosphingobium</taxon>
    </lineage>
</organism>
<protein>
    <submittedName>
        <fullName evidence="1">Uncharacterized protein DUF4160</fullName>
    </submittedName>
</protein>
<sequence>MPTVLRIGPYRFYFFSNEGDEPPHVHVDRDAATLKAWLDPVALASSRGFRPKEIGAIIADVAAHRDTLLEAWYVHFGANN</sequence>